<sequence>MRHPPLDPSARSRPCSLSACGAAPLALLRDDAGSSKWRATGGGGTSVVARGPRVAGDPLVPSRGEGQGQAAPIRRGFPASAVRPPALDARQRRRPPRRHRRRGRRHVLAQLQLAEAIRRKKPPGDVIRIVSTRSKPQLAATFRCYKEQHGSDIEEDMKQYNSSQFARMLKIAVWCLTSPEKHFSEVRHGTQINLTLRARWWLHCITRSRECDARLVVPMGDHTGVCSTSAGATDMEPDVAAEEQSDQAPPKGHLEGLTHQRRIKQCKCLPVAP</sequence>
<dbReference type="EMBL" id="HG670306">
    <property type="protein sequence ID" value="CDM85890.1"/>
    <property type="molecule type" value="Genomic_DNA"/>
</dbReference>
<protein>
    <recommendedName>
        <fullName evidence="5">Annexin</fullName>
    </recommendedName>
</protein>
<organism evidence="4">
    <name type="scientific">Triticum aestivum</name>
    <name type="common">Wheat</name>
    <dbReference type="NCBI Taxonomy" id="4565"/>
    <lineage>
        <taxon>Eukaryota</taxon>
        <taxon>Viridiplantae</taxon>
        <taxon>Streptophyta</taxon>
        <taxon>Embryophyta</taxon>
        <taxon>Tracheophyta</taxon>
        <taxon>Spermatophyta</taxon>
        <taxon>Magnoliopsida</taxon>
        <taxon>Liliopsida</taxon>
        <taxon>Poales</taxon>
        <taxon>Poaceae</taxon>
        <taxon>BOP clade</taxon>
        <taxon>Pooideae</taxon>
        <taxon>Triticodae</taxon>
        <taxon>Triticeae</taxon>
        <taxon>Triticinae</taxon>
        <taxon>Triticum</taxon>
    </lineage>
</organism>
<gene>
    <name evidence="4" type="ORF">TRAES_3BF010700010CFD_c1</name>
</gene>
<keyword evidence="2" id="KW-0041">Annexin</keyword>
<reference evidence="4" key="1">
    <citation type="journal article" date="2014" name="Science">
        <title>Structural and functional partitioning of bread wheat chromosome 3B.</title>
        <authorList>
            <person name="Choulet F."/>
            <person name="Alberti A."/>
            <person name="Theil S."/>
            <person name="Glover N."/>
            <person name="Barbe V."/>
            <person name="Daron J."/>
            <person name="Pingault L."/>
            <person name="Sourdille P."/>
            <person name="Couloux A."/>
            <person name="Paux E."/>
            <person name="Leroy P."/>
            <person name="Mangenot S."/>
            <person name="Guilhot N."/>
            <person name="Le Gouis J."/>
            <person name="Balfourier F."/>
            <person name="Alaux M."/>
            <person name="Jamilloux V."/>
            <person name="Poulain J."/>
            <person name="Durand C."/>
            <person name="Bellec A."/>
            <person name="Gaspin C."/>
            <person name="Safar J."/>
            <person name="Dolezel J."/>
            <person name="Rogers J."/>
            <person name="Vandepoele K."/>
            <person name="Aury J.M."/>
            <person name="Mayer K."/>
            <person name="Berges H."/>
            <person name="Quesneville H."/>
            <person name="Wincker P."/>
            <person name="Feuillet C."/>
        </authorList>
    </citation>
    <scope>NUCLEOTIDE SEQUENCE</scope>
</reference>
<feature type="region of interest" description="Disordered" evidence="3">
    <location>
        <begin position="34"/>
        <end position="104"/>
    </location>
</feature>
<evidence type="ECO:0000256" key="3">
    <source>
        <dbReference type="SAM" id="MobiDB-lite"/>
    </source>
</evidence>
<evidence type="ECO:0008006" key="5">
    <source>
        <dbReference type="Google" id="ProtNLM"/>
    </source>
</evidence>
<dbReference type="HOGENOM" id="CLU_1020899_0_0_1"/>
<dbReference type="PANTHER" id="PTHR10502">
    <property type="entry name" value="ANNEXIN"/>
    <property type="match status" value="1"/>
</dbReference>
<dbReference type="PANTHER" id="PTHR10502:SF208">
    <property type="entry name" value="ANNEXIN"/>
    <property type="match status" value="1"/>
</dbReference>
<dbReference type="Gene3D" id="1.10.220.10">
    <property type="entry name" value="Annexin"/>
    <property type="match status" value="1"/>
</dbReference>
<evidence type="ECO:0000313" key="4">
    <source>
        <dbReference type="EMBL" id="CDM85890.1"/>
    </source>
</evidence>
<dbReference type="GO" id="GO:0005544">
    <property type="term" value="F:calcium-dependent phospholipid binding"/>
    <property type="evidence" value="ECO:0007669"/>
    <property type="project" value="InterPro"/>
</dbReference>
<evidence type="ECO:0000256" key="2">
    <source>
        <dbReference type="ARBA" id="ARBA00023216"/>
    </source>
</evidence>
<dbReference type="GO" id="GO:0005509">
    <property type="term" value="F:calcium ion binding"/>
    <property type="evidence" value="ECO:0007669"/>
    <property type="project" value="InterPro"/>
</dbReference>
<feature type="compositionally biased region" description="Basic residues" evidence="3">
    <location>
        <begin position="91"/>
        <end position="104"/>
    </location>
</feature>
<dbReference type="InterPro" id="IPR018502">
    <property type="entry name" value="Annexin_repeat"/>
</dbReference>
<evidence type="ECO:0000256" key="1">
    <source>
        <dbReference type="ARBA" id="ARBA00022737"/>
    </source>
</evidence>
<dbReference type="AlphaFoldDB" id="A0A077S784"/>
<feature type="region of interest" description="Disordered" evidence="3">
    <location>
        <begin position="237"/>
        <end position="256"/>
    </location>
</feature>
<dbReference type="PROSITE" id="PS51897">
    <property type="entry name" value="ANNEXIN_2"/>
    <property type="match status" value="1"/>
</dbReference>
<name>A0A077S784_WHEAT</name>
<proteinExistence type="predicted"/>
<dbReference type="InterPro" id="IPR037104">
    <property type="entry name" value="Annexin_sf"/>
</dbReference>
<keyword evidence="1" id="KW-0677">Repeat</keyword>
<accession>A0A077S784</accession>
<dbReference type="Pfam" id="PF00191">
    <property type="entry name" value="Annexin"/>
    <property type="match status" value="1"/>
</dbReference>
<dbReference type="SUPFAM" id="SSF47874">
    <property type="entry name" value="Annexin"/>
    <property type="match status" value="1"/>
</dbReference>